<comment type="caution">
    <text evidence="3">The sequence shown here is derived from an EMBL/GenBank/DDBJ whole genome shotgun (WGS) entry which is preliminary data.</text>
</comment>
<dbReference type="InterPro" id="IPR050267">
    <property type="entry name" value="Anti-sigma-factor_SerPK"/>
</dbReference>
<feature type="domain" description="Histidine kinase/HSP90-like ATPase" evidence="2">
    <location>
        <begin position="11"/>
        <end position="118"/>
    </location>
</feature>
<dbReference type="Pfam" id="PF13581">
    <property type="entry name" value="HATPase_c_2"/>
    <property type="match status" value="1"/>
</dbReference>
<dbReference type="EMBL" id="JBHSXS010000055">
    <property type="protein sequence ID" value="MFC6886534.1"/>
    <property type="molecule type" value="Genomic_DNA"/>
</dbReference>
<evidence type="ECO:0000313" key="3">
    <source>
        <dbReference type="EMBL" id="MFC6886534.1"/>
    </source>
</evidence>
<keyword evidence="1" id="KW-0808">Transferase</keyword>
<keyword evidence="1" id="KW-0418">Kinase</keyword>
<dbReference type="PANTHER" id="PTHR35526:SF3">
    <property type="entry name" value="ANTI-SIGMA-F FACTOR RSBW"/>
    <property type="match status" value="1"/>
</dbReference>
<evidence type="ECO:0000256" key="1">
    <source>
        <dbReference type="ARBA" id="ARBA00022527"/>
    </source>
</evidence>
<dbReference type="PANTHER" id="PTHR35526">
    <property type="entry name" value="ANTI-SIGMA-F FACTOR RSBW-RELATED"/>
    <property type="match status" value="1"/>
</dbReference>
<dbReference type="InterPro" id="IPR003594">
    <property type="entry name" value="HATPase_dom"/>
</dbReference>
<keyword evidence="3" id="KW-0547">Nucleotide-binding</keyword>
<keyword evidence="4" id="KW-1185">Reference proteome</keyword>
<dbReference type="CDD" id="cd16936">
    <property type="entry name" value="HATPase_RsbW-like"/>
    <property type="match status" value="1"/>
</dbReference>
<dbReference type="InterPro" id="IPR036890">
    <property type="entry name" value="HATPase_C_sf"/>
</dbReference>
<gene>
    <name evidence="3" type="ORF">ACFQKB_42710</name>
</gene>
<keyword evidence="1" id="KW-0723">Serine/threonine-protein kinase</keyword>
<dbReference type="Proteomes" id="UP001596380">
    <property type="component" value="Unassembled WGS sequence"/>
</dbReference>
<protein>
    <submittedName>
        <fullName evidence="3">ATP-binding protein</fullName>
    </submittedName>
</protein>
<organism evidence="3 4">
    <name type="scientific">Actinomadura yumaensis</name>
    <dbReference type="NCBI Taxonomy" id="111807"/>
    <lineage>
        <taxon>Bacteria</taxon>
        <taxon>Bacillati</taxon>
        <taxon>Actinomycetota</taxon>
        <taxon>Actinomycetes</taxon>
        <taxon>Streptosporangiales</taxon>
        <taxon>Thermomonosporaceae</taxon>
        <taxon>Actinomadura</taxon>
    </lineage>
</organism>
<keyword evidence="3" id="KW-0067">ATP-binding</keyword>
<dbReference type="GO" id="GO:0005524">
    <property type="term" value="F:ATP binding"/>
    <property type="evidence" value="ECO:0007669"/>
    <property type="project" value="UniProtKB-KW"/>
</dbReference>
<proteinExistence type="predicted"/>
<accession>A0ABW2CXJ6</accession>
<evidence type="ECO:0000259" key="2">
    <source>
        <dbReference type="Pfam" id="PF13581"/>
    </source>
</evidence>
<name>A0ABW2CXJ6_9ACTN</name>
<evidence type="ECO:0000313" key="4">
    <source>
        <dbReference type="Proteomes" id="UP001596380"/>
    </source>
</evidence>
<dbReference type="Gene3D" id="3.30.565.10">
    <property type="entry name" value="Histidine kinase-like ATPase, C-terminal domain"/>
    <property type="match status" value="1"/>
</dbReference>
<reference evidence="4" key="1">
    <citation type="journal article" date="2019" name="Int. J. Syst. Evol. Microbiol.">
        <title>The Global Catalogue of Microorganisms (GCM) 10K type strain sequencing project: providing services to taxonomists for standard genome sequencing and annotation.</title>
        <authorList>
            <consortium name="The Broad Institute Genomics Platform"/>
            <consortium name="The Broad Institute Genome Sequencing Center for Infectious Disease"/>
            <person name="Wu L."/>
            <person name="Ma J."/>
        </authorList>
    </citation>
    <scope>NUCLEOTIDE SEQUENCE [LARGE SCALE GENOMIC DNA]</scope>
    <source>
        <strain evidence="4">JCM 3369</strain>
    </source>
</reference>
<dbReference type="RefSeq" id="WP_160820309.1">
    <property type="nucleotide sequence ID" value="NZ_JBHSXE010000001.1"/>
</dbReference>
<sequence>MSTFVIESSERAPAAARAFAAGVFRERGLGDDHIARLVIDELVTNVHRHTATEMAVVRILTGAAAPVIEVWDRSDEMPVIGAEDFERENGRGLLLMSQLVAAWGTRPLAEGGKVVWARLRAETSE</sequence>
<dbReference type="SUPFAM" id="SSF55874">
    <property type="entry name" value="ATPase domain of HSP90 chaperone/DNA topoisomerase II/histidine kinase"/>
    <property type="match status" value="1"/>
</dbReference>